<keyword evidence="7" id="KW-1133">Transmembrane helix</keyword>
<name>A0A841BKM0_9ACTN</name>
<dbReference type="InterPro" id="IPR014284">
    <property type="entry name" value="RNA_pol_sigma-70_dom"/>
</dbReference>
<evidence type="ECO:0000256" key="2">
    <source>
        <dbReference type="ARBA" id="ARBA00023015"/>
    </source>
</evidence>
<organism evidence="10 11">
    <name type="scientific">Allocatelliglobosispora scoriae</name>
    <dbReference type="NCBI Taxonomy" id="643052"/>
    <lineage>
        <taxon>Bacteria</taxon>
        <taxon>Bacillati</taxon>
        <taxon>Actinomycetota</taxon>
        <taxon>Actinomycetes</taxon>
        <taxon>Micromonosporales</taxon>
        <taxon>Micromonosporaceae</taxon>
        <taxon>Allocatelliglobosispora</taxon>
    </lineage>
</organism>
<dbReference type="InterPro" id="IPR039425">
    <property type="entry name" value="RNA_pol_sigma-70-like"/>
</dbReference>
<dbReference type="GO" id="GO:0006352">
    <property type="term" value="P:DNA-templated transcription initiation"/>
    <property type="evidence" value="ECO:0007669"/>
    <property type="project" value="InterPro"/>
</dbReference>
<dbReference type="Proteomes" id="UP000587527">
    <property type="component" value="Unassembled WGS sequence"/>
</dbReference>
<comment type="caution">
    <text evidence="10">The sequence shown here is derived from an EMBL/GenBank/DDBJ whole genome shotgun (WGS) entry which is preliminary data.</text>
</comment>
<evidence type="ECO:0000256" key="4">
    <source>
        <dbReference type="ARBA" id="ARBA00023125"/>
    </source>
</evidence>
<evidence type="ECO:0000313" key="10">
    <source>
        <dbReference type="EMBL" id="MBB5867739.1"/>
    </source>
</evidence>
<dbReference type="SUPFAM" id="SSF88946">
    <property type="entry name" value="Sigma2 domain of RNA polymerase sigma factors"/>
    <property type="match status" value="1"/>
</dbReference>
<dbReference type="InterPro" id="IPR014325">
    <property type="entry name" value="RNA_pol_sigma-E_actinobac"/>
</dbReference>
<feature type="domain" description="RNA polymerase sigma factor 70 region 4 type 2" evidence="9">
    <location>
        <begin position="110"/>
        <end position="160"/>
    </location>
</feature>
<keyword evidence="7" id="KW-0472">Membrane</keyword>
<reference evidence="10 11" key="1">
    <citation type="submission" date="2020-08" db="EMBL/GenBank/DDBJ databases">
        <title>Sequencing the genomes of 1000 actinobacteria strains.</title>
        <authorList>
            <person name="Klenk H.-P."/>
        </authorList>
    </citation>
    <scope>NUCLEOTIDE SEQUENCE [LARGE SCALE GENOMIC DNA]</scope>
    <source>
        <strain evidence="10 11">DSM 45362</strain>
    </source>
</reference>
<dbReference type="NCBIfam" id="TIGR02983">
    <property type="entry name" value="SigE-fam_strep"/>
    <property type="match status" value="1"/>
</dbReference>
<dbReference type="Pfam" id="PF08281">
    <property type="entry name" value="Sigma70_r4_2"/>
    <property type="match status" value="1"/>
</dbReference>
<dbReference type="EMBL" id="JACHMN010000001">
    <property type="protein sequence ID" value="MBB5867739.1"/>
    <property type="molecule type" value="Genomic_DNA"/>
</dbReference>
<dbReference type="GO" id="GO:0016987">
    <property type="term" value="F:sigma factor activity"/>
    <property type="evidence" value="ECO:0007669"/>
    <property type="project" value="UniProtKB-KW"/>
</dbReference>
<keyword evidence="5" id="KW-0804">Transcription</keyword>
<dbReference type="InterPro" id="IPR013324">
    <property type="entry name" value="RNA_pol_sigma_r3/r4-like"/>
</dbReference>
<feature type="region of interest" description="Disordered" evidence="6">
    <location>
        <begin position="226"/>
        <end position="251"/>
    </location>
</feature>
<evidence type="ECO:0000256" key="3">
    <source>
        <dbReference type="ARBA" id="ARBA00023082"/>
    </source>
</evidence>
<gene>
    <name evidence="10" type="ORF">F4553_001118</name>
</gene>
<evidence type="ECO:0000256" key="5">
    <source>
        <dbReference type="ARBA" id="ARBA00023163"/>
    </source>
</evidence>
<feature type="compositionally biased region" description="Pro residues" evidence="6">
    <location>
        <begin position="230"/>
        <end position="249"/>
    </location>
</feature>
<evidence type="ECO:0000259" key="8">
    <source>
        <dbReference type="Pfam" id="PF04542"/>
    </source>
</evidence>
<accession>A0A841BKM0</accession>
<feature type="transmembrane region" description="Helical" evidence="7">
    <location>
        <begin position="200"/>
        <end position="221"/>
    </location>
</feature>
<dbReference type="SUPFAM" id="SSF88659">
    <property type="entry name" value="Sigma3 and sigma4 domains of RNA polymerase sigma factors"/>
    <property type="match status" value="1"/>
</dbReference>
<dbReference type="Gene3D" id="1.10.1740.10">
    <property type="match status" value="1"/>
</dbReference>
<protein>
    <submittedName>
        <fullName evidence="10">RNA polymerase sigma-70 factor (Sigma-E family)</fullName>
    </submittedName>
</protein>
<keyword evidence="7" id="KW-0812">Transmembrane</keyword>
<dbReference type="Pfam" id="PF04542">
    <property type="entry name" value="Sigma70_r2"/>
    <property type="match status" value="1"/>
</dbReference>
<keyword evidence="11" id="KW-1185">Reference proteome</keyword>
<sequence>MSASTGTHPGEFESFVRARTGPLLRAAYFLTGDQHLAEDLVQAALARTHRSWESLHATAAAEAYTRRTMYHLQVSWWRRRRVAETLTGELPVHAHPAGDVADSAAMQVTLRSVLLRLPPRQRAVLVLRFFEDLTEAQAAQALGVTVGTVKSQTAKALAKLRTAAPELRDFYSGASAEVKPVDLHEQALASSRRIASRRTAISSAAVAVLLMAVTVTLTLLIGRRGQPAPTTTPSPSLAPSPVVLPAPQPDRPDWGRFRNATITVPAWGGPRRSECHSGRLALNAQAGFEAEGKLPVWVSEQVEVDLDADGVTESVAILHCSEGPESPGTEVVAYRLGADGKLALVGRIIGTRDGFGMIHHLSVAPDGVIVELSKDYTDTGQQNVPFQRRTFRLVGGAFRQVAGPTSFAPNPAFATLAVRTTDLSLRPAAGGSFVGRLTVTAANTGTLDVSSLALHLRLPSWIHPAGPGWTGCTGETTGSPISLAVICPIPGPEAGGTVTVDLVFTADQLPAELNPSPEYDWQSPYGVSIEQRPPYTYEQGYYAGDADFRIVRVP</sequence>
<dbReference type="InterPro" id="IPR007627">
    <property type="entry name" value="RNA_pol_sigma70_r2"/>
</dbReference>
<evidence type="ECO:0000259" key="9">
    <source>
        <dbReference type="Pfam" id="PF08281"/>
    </source>
</evidence>
<dbReference type="AlphaFoldDB" id="A0A841BKM0"/>
<dbReference type="InterPro" id="IPR036388">
    <property type="entry name" value="WH-like_DNA-bd_sf"/>
</dbReference>
<keyword evidence="4" id="KW-0238">DNA-binding</keyword>
<feature type="domain" description="RNA polymerase sigma-70 region 2" evidence="8">
    <location>
        <begin position="20"/>
        <end position="81"/>
    </location>
</feature>
<evidence type="ECO:0000256" key="7">
    <source>
        <dbReference type="SAM" id="Phobius"/>
    </source>
</evidence>
<keyword evidence="3" id="KW-0731">Sigma factor</keyword>
<evidence type="ECO:0000256" key="1">
    <source>
        <dbReference type="ARBA" id="ARBA00010641"/>
    </source>
</evidence>
<dbReference type="GO" id="GO:0003677">
    <property type="term" value="F:DNA binding"/>
    <property type="evidence" value="ECO:0007669"/>
    <property type="project" value="UniProtKB-KW"/>
</dbReference>
<dbReference type="InterPro" id="IPR013249">
    <property type="entry name" value="RNA_pol_sigma70_r4_t2"/>
</dbReference>
<dbReference type="NCBIfam" id="TIGR02937">
    <property type="entry name" value="sigma70-ECF"/>
    <property type="match status" value="1"/>
</dbReference>
<dbReference type="InterPro" id="IPR013325">
    <property type="entry name" value="RNA_pol_sigma_r2"/>
</dbReference>
<dbReference type="CDD" id="cd06171">
    <property type="entry name" value="Sigma70_r4"/>
    <property type="match status" value="1"/>
</dbReference>
<keyword evidence="2" id="KW-0805">Transcription regulation</keyword>
<evidence type="ECO:0000313" key="11">
    <source>
        <dbReference type="Proteomes" id="UP000587527"/>
    </source>
</evidence>
<dbReference type="PANTHER" id="PTHR43133:SF50">
    <property type="entry name" value="ECF RNA POLYMERASE SIGMA FACTOR SIGM"/>
    <property type="match status" value="1"/>
</dbReference>
<dbReference type="Gene3D" id="1.10.10.10">
    <property type="entry name" value="Winged helix-like DNA-binding domain superfamily/Winged helix DNA-binding domain"/>
    <property type="match status" value="1"/>
</dbReference>
<comment type="similarity">
    <text evidence="1">Belongs to the sigma-70 factor family. ECF subfamily.</text>
</comment>
<evidence type="ECO:0000256" key="6">
    <source>
        <dbReference type="SAM" id="MobiDB-lite"/>
    </source>
</evidence>
<proteinExistence type="inferred from homology"/>
<dbReference type="PANTHER" id="PTHR43133">
    <property type="entry name" value="RNA POLYMERASE ECF-TYPE SIGMA FACTO"/>
    <property type="match status" value="1"/>
</dbReference>